<evidence type="ECO:0000256" key="1">
    <source>
        <dbReference type="ARBA" id="ARBA00008779"/>
    </source>
</evidence>
<dbReference type="InterPro" id="IPR017850">
    <property type="entry name" value="Alkaline_phosphatase_core_sf"/>
</dbReference>
<dbReference type="CDD" id="cd16027">
    <property type="entry name" value="SGSH"/>
    <property type="match status" value="1"/>
</dbReference>
<comment type="similarity">
    <text evidence="1">Belongs to the sulfatase family.</text>
</comment>
<dbReference type="EMBL" id="CP030941">
    <property type="protein sequence ID" value="UUP15927.1"/>
    <property type="molecule type" value="Genomic_DNA"/>
</dbReference>
<accession>A0ABY5MGR7</accession>
<reference evidence="4 5" key="1">
    <citation type="submission" date="2018-07" db="EMBL/GenBank/DDBJ databases">
        <title>Genome sequence of Nitratireductor thuwali#1536.</title>
        <authorList>
            <person name="Michoud G."/>
            <person name="Merlino G."/>
            <person name="Sefrji F.O."/>
            <person name="Daffonchio D."/>
        </authorList>
    </citation>
    <scope>NUCLEOTIDE SEQUENCE [LARGE SCALE GENOMIC DNA]</scope>
    <source>
        <strain evidence="5">Nit1536</strain>
    </source>
</reference>
<proteinExistence type="inferred from homology"/>
<dbReference type="GO" id="GO:0004065">
    <property type="term" value="F:arylsulfatase activity"/>
    <property type="evidence" value="ECO:0007669"/>
    <property type="project" value="UniProtKB-EC"/>
</dbReference>
<dbReference type="SUPFAM" id="SSF53649">
    <property type="entry name" value="Alkaline phosphatase-like"/>
    <property type="match status" value="1"/>
</dbReference>
<protein>
    <submittedName>
        <fullName evidence="4">Arylsulfatase</fullName>
        <ecNumber evidence="4">3.1.6.1</ecNumber>
    </submittedName>
</protein>
<dbReference type="InterPro" id="IPR000917">
    <property type="entry name" value="Sulfatase_N"/>
</dbReference>
<feature type="domain" description="Sulfatase N-terminal" evidence="3">
    <location>
        <begin position="3"/>
        <end position="289"/>
    </location>
</feature>
<keyword evidence="5" id="KW-1185">Reference proteome</keyword>
<evidence type="ECO:0000259" key="3">
    <source>
        <dbReference type="Pfam" id="PF00884"/>
    </source>
</evidence>
<dbReference type="Proteomes" id="UP001342418">
    <property type="component" value="Chromosome"/>
</dbReference>
<keyword evidence="2 4" id="KW-0378">Hydrolase</keyword>
<evidence type="ECO:0000256" key="2">
    <source>
        <dbReference type="ARBA" id="ARBA00022801"/>
    </source>
</evidence>
<dbReference type="EC" id="3.1.6.1" evidence="4"/>
<dbReference type="Pfam" id="PF00884">
    <property type="entry name" value="Sulfatase"/>
    <property type="match status" value="1"/>
</dbReference>
<dbReference type="InterPro" id="IPR050738">
    <property type="entry name" value="Sulfatase"/>
</dbReference>
<dbReference type="PANTHER" id="PTHR42693:SF53">
    <property type="entry name" value="ENDO-4-O-SULFATASE"/>
    <property type="match status" value="1"/>
</dbReference>
<evidence type="ECO:0000313" key="4">
    <source>
        <dbReference type="EMBL" id="UUP15927.1"/>
    </source>
</evidence>
<sequence>MARNILLLIADDLGRMTGCYGETAIRTPNIDALAASGTRFDMAFTSTASCSASRSVVYSGLHTHENGQYGLNHDHHHFITFAHVETAPTLLGAAGYRTGIIGKVHVGPDAVYPWESREESATRDVAWVADRAKAFFDRAADDTRPFFLTIGFTDPHRDWTRGGFGNDQEFDPRVERRRFAPRDVAVPSFLPDIPEVRAELASYYESVDRLDQGVGLVLQELAKAGLGDETLVCFLSDNGAPFLNSKTTLYDAGIHLPLIVRAPGRKAGIASPNLVSFTDILPSFLDWAGHRGVSGPRRGRSLLPILEETELLPDRQLVFGSHTFHEITNYYPTRFIRTPRYKYHRNVAWKLDFPFSGDLYGSLSWEGMRNREPVMIGRRPLKAYIERPPEELYDLESDPEEVENLATDPSHARLLAEMRSLMEDWQRDTGDPWLYRDGISLRAVTHHVEAGLSLPDRYDFDVDDPGNGRNG</sequence>
<dbReference type="PANTHER" id="PTHR42693">
    <property type="entry name" value="ARYLSULFATASE FAMILY MEMBER"/>
    <property type="match status" value="1"/>
</dbReference>
<dbReference type="RefSeq" id="WP_338528395.1">
    <property type="nucleotide sequence ID" value="NZ_CP030941.1"/>
</dbReference>
<gene>
    <name evidence="4" type="ORF">NTH_00367</name>
</gene>
<organism evidence="4 5">
    <name type="scientific">Nitratireductor thuwali</name>
    <dbReference type="NCBI Taxonomy" id="2267699"/>
    <lineage>
        <taxon>Bacteria</taxon>
        <taxon>Pseudomonadati</taxon>
        <taxon>Pseudomonadota</taxon>
        <taxon>Alphaproteobacteria</taxon>
        <taxon>Hyphomicrobiales</taxon>
        <taxon>Phyllobacteriaceae</taxon>
        <taxon>Nitratireductor</taxon>
    </lineage>
</organism>
<name>A0ABY5MGR7_9HYPH</name>
<evidence type="ECO:0000313" key="5">
    <source>
        <dbReference type="Proteomes" id="UP001342418"/>
    </source>
</evidence>
<dbReference type="Gene3D" id="3.40.720.10">
    <property type="entry name" value="Alkaline Phosphatase, subunit A"/>
    <property type="match status" value="1"/>
</dbReference>